<dbReference type="CDD" id="cd05256">
    <property type="entry name" value="UDP_AE_SDR_e"/>
    <property type="match status" value="1"/>
</dbReference>
<dbReference type="PANTHER" id="PTHR43245">
    <property type="entry name" value="BIFUNCTIONAL POLYMYXIN RESISTANCE PROTEIN ARNA"/>
    <property type="match status" value="1"/>
</dbReference>
<dbReference type="InterPro" id="IPR036291">
    <property type="entry name" value="NAD(P)-bd_dom_sf"/>
</dbReference>
<dbReference type="EMBL" id="CP054705">
    <property type="protein sequence ID" value="QQK75701.1"/>
    <property type="molecule type" value="Genomic_DNA"/>
</dbReference>
<name>A0A7T6Z3F7_9BACI</name>
<dbReference type="Pfam" id="PF01370">
    <property type="entry name" value="Epimerase"/>
    <property type="match status" value="1"/>
</dbReference>
<feature type="domain" description="NAD-dependent epimerase/dehydratase" evidence="1">
    <location>
        <begin position="5"/>
        <end position="240"/>
    </location>
</feature>
<dbReference type="Proteomes" id="UP000595823">
    <property type="component" value="Chromosome"/>
</dbReference>
<dbReference type="SUPFAM" id="SSF51735">
    <property type="entry name" value="NAD(P)-binding Rossmann-fold domains"/>
    <property type="match status" value="1"/>
</dbReference>
<dbReference type="PRINTS" id="PR01713">
    <property type="entry name" value="NUCEPIMERASE"/>
</dbReference>
<protein>
    <submittedName>
        <fullName evidence="2">SDR family oxidoreductase</fullName>
    </submittedName>
</protein>
<reference evidence="2 3" key="1">
    <citation type="submission" date="2020-06" db="EMBL/GenBank/DDBJ databases">
        <title>Genomic analysis of Salicibibacter sp. NKC5-3.</title>
        <authorList>
            <person name="Oh Y.J."/>
        </authorList>
    </citation>
    <scope>NUCLEOTIDE SEQUENCE [LARGE SCALE GENOMIC DNA]</scope>
    <source>
        <strain evidence="2 3">NKC5-3</strain>
    </source>
</reference>
<accession>A0A7T6Z3F7</accession>
<evidence type="ECO:0000259" key="1">
    <source>
        <dbReference type="Pfam" id="PF01370"/>
    </source>
</evidence>
<evidence type="ECO:0000313" key="3">
    <source>
        <dbReference type="Proteomes" id="UP000595823"/>
    </source>
</evidence>
<dbReference type="PANTHER" id="PTHR43245:SF13">
    <property type="entry name" value="UDP-D-APIOSE_UDP-D-XYLOSE SYNTHASE 2"/>
    <property type="match status" value="1"/>
</dbReference>
<dbReference type="KEGG" id="scia:HUG15_09075"/>
<dbReference type="InterPro" id="IPR001509">
    <property type="entry name" value="Epimerase_deHydtase"/>
</dbReference>
<organism evidence="2 3">
    <name type="scientific">Salicibibacter cibarius</name>
    <dbReference type="NCBI Taxonomy" id="2743000"/>
    <lineage>
        <taxon>Bacteria</taxon>
        <taxon>Bacillati</taxon>
        <taxon>Bacillota</taxon>
        <taxon>Bacilli</taxon>
        <taxon>Bacillales</taxon>
        <taxon>Bacillaceae</taxon>
        <taxon>Salicibibacter</taxon>
    </lineage>
</organism>
<dbReference type="RefSeq" id="WP_200128335.1">
    <property type="nucleotide sequence ID" value="NZ_CP054705.1"/>
</dbReference>
<dbReference type="Gene3D" id="3.40.50.720">
    <property type="entry name" value="NAD(P)-binding Rossmann-like Domain"/>
    <property type="match status" value="1"/>
</dbReference>
<dbReference type="AlphaFoldDB" id="A0A7T6Z3F7"/>
<dbReference type="Gene3D" id="3.90.25.10">
    <property type="entry name" value="UDP-galactose 4-epimerase, domain 1"/>
    <property type="match status" value="1"/>
</dbReference>
<gene>
    <name evidence="2" type="ORF">HUG15_09075</name>
</gene>
<proteinExistence type="predicted"/>
<sequence length="310" mass="33782">MTRYLVTGGAGFIGSHLVHSLVSKGAHVKVLDKFITGKKRHLQDVFNDIELIEGDFTDPETIKKAVQNVDVIFHQGAMPSVPKSIKDPIATNQANVTGTLQLLHAAVKAGVRRFIYAASSSVYGNSDVLPKQEDMIAAPLSPYAVSKYAGERYCKAFYEVYGLETISLRYFNVFGPNQDPHSEYAAVIPSFIHALLSHQTPLIYGDGKQSRDFTYIDNVVSANLLAAEAPKLQGEAINIGSGERTDLVTLVKKINVILGTDIAPVYTSERAGDVMHSLADLRLAENLVGYRPGVSFTEGLKQTVNALMQK</sequence>
<dbReference type="InterPro" id="IPR050177">
    <property type="entry name" value="Lipid_A_modif_metabolic_enz"/>
</dbReference>
<evidence type="ECO:0000313" key="2">
    <source>
        <dbReference type="EMBL" id="QQK75701.1"/>
    </source>
</evidence>
<keyword evidence="3" id="KW-1185">Reference proteome</keyword>